<keyword evidence="1" id="KW-0472">Membrane</keyword>
<reference evidence="2 3" key="1">
    <citation type="submission" date="2020-08" db="EMBL/GenBank/DDBJ databases">
        <title>Sequencing the genomes of 1000 actinobacteria strains.</title>
        <authorList>
            <person name="Klenk H.-P."/>
        </authorList>
    </citation>
    <scope>NUCLEOTIDE SEQUENCE [LARGE SCALE GENOMIC DNA]</scope>
    <source>
        <strain evidence="2 3">DSM 45809</strain>
    </source>
</reference>
<evidence type="ECO:0000313" key="2">
    <source>
        <dbReference type="EMBL" id="MBB4744906.1"/>
    </source>
</evidence>
<dbReference type="RefSeq" id="WP_185045085.1">
    <property type="nucleotide sequence ID" value="NZ_BAABFG010000005.1"/>
</dbReference>
<keyword evidence="2" id="KW-0378">Hydrolase</keyword>
<keyword evidence="3" id="KW-1185">Reference proteome</keyword>
<dbReference type="Proteomes" id="UP000546162">
    <property type="component" value="Unassembled WGS sequence"/>
</dbReference>
<keyword evidence="2" id="KW-0645">Protease</keyword>
<feature type="transmembrane region" description="Helical" evidence="1">
    <location>
        <begin position="12"/>
        <end position="33"/>
    </location>
</feature>
<protein>
    <submittedName>
        <fullName evidence="2">Membrane protein implicated in regulation of membrane protease activity</fullName>
    </submittedName>
</protein>
<name>A0A7W7H6H1_9ACTN</name>
<evidence type="ECO:0000313" key="3">
    <source>
        <dbReference type="Proteomes" id="UP000546162"/>
    </source>
</evidence>
<proteinExistence type="predicted"/>
<organism evidence="2 3">
    <name type="scientific">Actinoplanes octamycinicus</name>
    <dbReference type="NCBI Taxonomy" id="135948"/>
    <lineage>
        <taxon>Bacteria</taxon>
        <taxon>Bacillati</taxon>
        <taxon>Actinomycetota</taxon>
        <taxon>Actinomycetes</taxon>
        <taxon>Micromonosporales</taxon>
        <taxon>Micromonosporaceae</taxon>
        <taxon>Actinoplanes</taxon>
    </lineage>
</organism>
<keyword evidence="1" id="KW-0812">Transmembrane</keyword>
<comment type="caution">
    <text evidence="2">The sequence shown here is derived from an EMBL/GenBank/DDBJ whole genome shotgun (WGS) entry which is preliminary data.</text>
</comment>
<keyword evidence="1" id="KW-1133">Transmembrane helix</keyword>
<gene>
    <name evidence="2" type="ORF">BJY16_008365</name>
</gene>
<sequence length="46" mass="5001">MVPAASAWLSDATAWVQFGIALLTLAGAAVTVVRKVRDRRDDKDEE</sequence>
<evidence type="ECO:0000256" key="1">
    <source>
        <dbReference type="SAM" id="Phobius"/>
    </source>
</evidence>
<dbReference type="EMBL" id="JACHNB010000001">
    <property type="protein sequence ID" value="MBB4744906.1"/>
    <property type="molecule type" value="Genomic_DNA"/>
</dbReference>
<accession>A0A7W7H6H1</accession>
<dbReference type="GO" id="GO:0006508">
    <property type="term" value="P:proteolysis"/>
    <property type="evidence" value="ECO:0007669"/>
    <property type="project" value="UniProtKB-KW"/>
</dbReference>
<dbReference type="GO" id="GO:0008233">
    <property type="term" value="F:peptidase activity"/>
    <property type="evidence" value="ECO:0007669"/>
    <property type="project" value="UniProtKB-KW"/>
</dbReference>
<dbReference type="AlphaFoldDB" id="A0A7W7H6H1"/>